<reference evidence="2 3" key="1">
    <citation type="submission" date="2015-06" db="EMBL/GenBank/DDBJ databases">
        <title>Draft genome sequence of the purine-degrading Clostridium cylindrosporum HC-1 (DSM 605).</title>
        <authorList>
            <person name="Poehlein A."/>
            <person name="Schiel-Bengelsdorf B."/>
            <person name="Bengelsdorf F."/>
            <person name="Daniel R."/>
            <person name="Duerre P."/>
        </authorList>
    </citation>
    <scope>NUCLEOTIDE SEQUENCE [LARGE SCALE GENOMIC DNA]</scope>
    <source>
        <strain evidence="2 3">DSM 605</strain>
    </source>
</reference>
<dbReference type="Proteomes" id="UP000036756">
    <property type="component" value="Unassembled WGS sequence"/>
</dbReference>
<evidence type="ECO:0000256" key="1">
    <source>
        <dbReference type="SAM" id="Phobius"/>
    </source>
</evidence>
<proteinExistence type="predicted"/>
<dbReference type="RefSeq" id="WP_048569711.1">
    <property type="nucleotide sequence ID" value="NZ_LFVU01000005.1"/>
</dbReference>
<keyword evidence="1" id="KW-1133">Transmembrane helix</keyword>
<comment type="caution">
    <text evidence="2">The sequence shown here is derived from an EMBL/GenBank/DDBJ whole genome shotgun (WGS) entry which is preliminary data.</text>
</comment>
<keyword evidence="3" id="KW-1185">Reference proteome</keyword>
<feature type="transmembrane region" description="Helical" evidence="1">
    <location>
        <begin position="24"/>
        <end position="42"/>
    </location>
</feature>
<evidence type="ECO:0000313" key="2">
    <source>
        <dbReference type="EMBL" id="KMT22694.1"/>
    </source>
</evidence>
<evidence type="ECO:0000313" key="3">
    <source>
        <dbReference type="Proteomes" id="UP000036756"/>
    </source>
</evidence>
<dbReference type="EMBL" id="LFVU01000005">
    <property type="protein sequence ID" value="KMT22694.1"/>
    <property type="molecule type" value="Genomic_DNA"/>
</dbReference>
<accession>A0A0J8DEM8</accession>
<dbReference type="PATRIC" id="fig|1121307.3.peg.143"/>
<dbReference type="STRING" id="1121307.CLCY_11c00280"/>
<organism evidence="2 3">
    <name type="scientific">Clostridium cylindrosporum DSM 605</name>
    <dbReference type="NCBI Taxonomy" id="1121307"/>
    <lineage>
        <taxon>Bacteria</taxon>
        <taxon>Bacillati</taxon>
        <taxon>Bacillota</taxon>
        <taxon>Clostridia</taxon>
        <taxon>Eubacteriales</taxon>
        <taxon>Clostridiaceae</taxon>
        <taxon>Clostridium</taxon>
    </lineage>
</organism>
<sequence>MIYILLSILLGAFTALTLIAPSEYYFILLLLPTIGIVLVFFLKKYIKKPSKYILISLPFIAILAYLTVSFIVFKPKKIELSDININNLSSNKKAVILYADGEMEKYMPYFSGSILSNKPYLIKPIESFKIKKSYESIEISKKNMDIIKISKLFSESLLKNGPHYFYLSYANYTPSLKESINSSLNDGCKDITILNFSKDPYATRNITAIKDSLKINNIDINISTPILKNLKPSFLLRDIPNDMSKFNGVLLLDKDNLGLNLKTELQSLGVDENSVFISDNVEHGLKLLTESIEEDAKNVLIINLLDFNNGIVEKYSIPKAIEKYENLSFQTVSPLKYDKDFLEIIVNEYKSIKKQP</sequence>
<gene>
    <name evidence="2" type="ORF">CLCY_11c00280</name>
</gene>
<name>A0A0J8DEM8_CLOCY</name>
<protein>
    <submittedName>
        <fullName evidence="2">Uncharacterized protein</fullName>
    </submittedName>
</protein>
<keyword evidence="1" id="KW-0812">Transmembrane</keyword>
<feature type="transmembrane region" description="Helical" evidence="1">
    <location>
        <begin position="54"/>
        <end position="73"/>
    </location>
</feature>
<dbReference type="AlphaFoldDB" id="A0A0J8DEM8"/>
<dbReference type="OrthoDB" id="1949754at2"/>
<keyword evidence="1" id="KW-0472">Membrane</keyword>